<evidence type="ECO:0000259" key="3">
    <source>
        <dbReference type="Pfam" id="PF00656"/>
    </source>
</evidence>
<name>A0A0D7BP31_9AGAR</name>
<dbReference type="GO" id="GO:0006508">
    <property type="term" value="P:proteolysis"/>
    <property type="evidence" value="ECO:0007669"/>
    <property type="project" value="InterPro"/>
</dbReference>
<gene>
    <name evidence="4" type="ORF">CYLTODRAFT_450107</name>
</gene>
<dbReference type="Gene3D" id="3.40.50.1460">
    <property type="match status" value="1"/>
</dbReference>
<reference evidence="4 5" key="1">
    <citation type="journal article" date="2015" name="Fungal Genet. Biol.">
        <title>Evolution of novel wood decay mechanisms in Agaricales revealed by the genome sequences of Fistulina hepatica and Cylindrobasidium torrendii.</title>
        <authorList>
            <person name="Floudas D."/>
            <person name="Held B.W."/>
            <person name="Riley R."/>
            <person name="Nagy L.G."/>
            <person name="Koehler G."/>
            <person name="Ransdell A.S."/>
            <person name="Younus H."/>
            <person name="Chow J."/>
            <person name="Chiniquy J."/>
            <person name="Lipzen A."/>
            <person name="Tritt A."/>
            <person name="Sun H."/>
            <person name="Haridas S."/>
            <person name="LaButti K."/>
            <person name="Ohm R.A."/>
            <person name="Kues U."/>
            <person name="Blanchette R.A."/>
            <person name="Grigoriev I.V."/>
            <person name="Minto R.E."/>
            <person name="Hibbett D.S."/>
        </authorList>
    </citation>
    <scope>NUCLEOTIDE SEQUENCE [LARGE SCALE GENOMIC DNA]</scope>
    <source>
        <strain evidence="4 5">FP15055 ss-10</strain>
    </source>
</reference>
<keyword evidence="1" id="KW-0053">Apoptosis</keyword>
<dbReference type="OrthoDB" id="3070657at2759"/>
<protein>
    <recommendedName>
        <fullName evidence="3">Peptidase C14 caspase domain-containing protein</fullName>
    </recommendedName>
</protein>
<keyword evidence="2" id="KW-0788">Thiol protease</keyword>
<evidence type="ECO:0000256" key="1">
    <source>
        <dbReference type="ARBA" id="ARBA00022703"/>
    </source>
</evidence>
<evidence type="ECO:0000313" key="5">
    <source>
        <dbReference type="Proteomes" id="UP000054007"/>
    </source>
</evidence>
<dbReference type="AlphaFoldDB" id="A0A0D7BP31"/>
<dbReference type="GO" id="GO:0006915">
    <property type="term" value="P:apoptotic process"/>
    <property type="evidence" value="ECO:0007669"/>
    <property type="project" value="UniProtKB-KW"/>
</dbReference>
<dbReference type="SUPFAM" id="SSF52129">
    <property type="entry name" value="Caspase-like"/>
    <property type="match status" value="1"/>
</dbReference>
<keyword evidence="2" id="KW-0378">Hydrolase</keyword>
<dbReference type="InterPro" id="IPR029030">
    <property type="entry name" value="Caspase-like_dom_sf"/>
</dbReference>
<sequence length="660" mass="73552">MLLEYLRLLWKRVYKLIRAFLPRIKSPAKSDLEHSSGSRSFTALVIGINAYKSPLPGFPCLRGAVADANNISSFLSKSLGASSESITLLRDEEATRERILGELLALESDPRIGFGDPILVFYAGYGALVGEKDEQPALLPYDFAATNAQIQCAIGLSELRDLLSRISRAKGGNITVILDTCFPDAAMRHDVKGNDLDLLVRGMRLPYTWPTTTSEQQPSASFTLLQASSGNRFAYESGGCGHFTHALLNFLRNPSTPLDVLRYKDIIEGMQDLTQQFPHAEGTTDRRLFNGLAPDLQRKFYPVRKIDDGRLFLDAGANQRVGEGALVDVYAAENNSAKPYGTLIAGPPGESAVELHHVPSSPPFKVKQPSFGSLATLGHIPLVVSVMQPVKEGGLRESLSRVVEDLGFSRVRVVEESQVHELGWVESQGGQLRCEITDKVALDNGLLRLPSVVNPHDADIKRVIIGAEHFFKYLRQSRRQMGIGQRLTIECWELEEQVELTDEYLPLMLPMGDNLNRNGIVHVDVDEEMVYGFRIASEWHEPLYIWVFWFNMADLSIDVVYSPAREEPLQPFSELIIGYGHGGGTQPSHFVLPDDIDTDVTYMKVFATSHYVDLSFISQISPFDFSHLPPQVPDQRGKDWEALLIAIVQERSLPTHSREH</sequence>
<accession>A0A0D7BP31</accession>
<dbReference type="Proteomes" id="UP000054007">
    <property type="component" value="Unassembled WGS sequence"/>
</dbReference>
<keyword evidence="5" id="KW-1185">Reference proteome</keyword>
<dbReference type="Pfam" id="PF00656">
    <property type="entry name" value="Peptidase_C14"/>
    <property type="match status" value="1"/>
</dbReference>
<dbReference type="InterPro" id="IPR011600">
    <property type="entry name" value="Pept_C14_caspase"/>
</dbReference>
<proteinExistence type="predicted"/>
<organism evidence="4 5">
    <name type="scientific">Cylindrobasidium torrendii FP15055 ss-10</name>
    <dbReference type="NCBI Taxonomy" id="1314674"/>
    <lineage>
        <taxon>Eukaryota</taxon>
        <taxon>Fungi</taxon>
        <taxon>Dikarya</taxon>
        <taxon>Basidiomycota</taxon>
        <taxon>Agaricomycotina</taxon>
        <taxon>Agaricomycetes</taxon>
        <taxon>Agaricomycetidae</taxon>
        <taxon>Agaricales</taxon>
        <taxon>Marasmiineae</taxon>
        <taxon>Physalacriaceae</taxon>
        <taxon>Cylindrobasidium</taxon>
    </lineage>
</organism>
<dbReference type="GO" id="GO:0004197">
    <property type="term" value="F:cysteine-type endopeptidase activity"/>
    <property type="evidence" value="ECO:0007669"/>
    <property type="project" value="InterPro"/>
</dbReference>
<dbReference type="EMBL" id="KN880446">
    <property type="protein sequence ID" value="KIY72177.1"/>
    <property type="molecule type" value="Genomic_DNA"/>
</dbReference>
<feature type="domain" description="Peptidase C14 caspase" evidence="3">
    <location>
        <begin position="42"/>
        <end position="258"/>
    </location>
</feature>
<evidence type="ECO:0000256" key="2">
    <source>
        <dbReference type="ARBA" id="ARBA00022807"/>
    </source>
</evidence>
<keyword evidence="2" id="KW-0645">Protease</keyword>
<evidence type="ECO:0000313" key="4">
    <source>
        <dbReference type="EMBL" id="KIY72177.1"/>
    </source>
</evidence>